<protein>
    <submittedName>
        <fullName evidence="7">Arylesterase</fullName>
    </submittedName>
</protein>
<sequence>NGSAGIEYVKEINSAFITSGCVKNFGHKNIQGSIFLYEFHDKNKHYEAKKLSIAKPYDRKHFTPFGISSFVSKGRVILYVVNNYYVPSTIEVFQYDPAAITLRHRKTIRSPMFKNLVDIVVVGADRFIVTSFVYNSYRSLQLLELAMQTPLGSLIYYDGKKSNYLERYFPTPSGLAIDKRNEILYVASTTEEIIRVYHFKKDMTISHQVDVNLLTSPINIFVDTDDDLWISAQPVNYKALQHLSYPIDPEYRSPSQVLRVKFQKDHKSWIITEPYANDGATLWGSSSVIFVKDQLLIGSLFGRLLHCNVDYPQLA</sequence>
<organism evidence="6 7">
    <name type="scientific">Syphacia muris</name>
    <dbReference type="NCBI Taxonomy" id="451379"/>
    <lineage>
        <taxon>Eukaryota</taxon>
        <taxon>Metazoa</taxon>
        <taxon>Ecdysozoa</taxon>
        <taxon>Nematoda</taxon>
        <taxon>Chromadorea</taxon>
        <taxon>Rhabditida</taxon>
        <taxon>Spirurina</taxon>
        <taxon>Oxyuridomorpha</taxon>
        <taxon>Oxyuroidea</taxon>
        <taxon>Oxyuridae</taxon>
        <taxon>Syphacia</taxon>
    </lineage>
</organism>
<dbReference type="GO" id="GO:0004064">
    <property type="term" value="F:arylesterase activity"/>
    <property type="evidence" value="ECO:0007669"/>
    <property type="project" value="InterPro"/>
</dbReference>
<keyword evidence="6" id="KW-1185">Reference proteome</keyword>
<evidence type="ECO:0000256" key="3">
    <source>
        <dbReference type="ARBA" id="ARBA00023157"/>
    </source>
</evidence>
<keyword evidence="4" id="KW-0325">Glycoprotein</keyword>
<dbReference type="Proteomes" id="UP000046393">
    <property type="component" value="Unplaced"/>
</dbReference>
<dbReference type="SUPFAM" id="SSF63829">
    <property type="entry name" value="Calcium-dependent phosphotriesterase"/>
    <property type="match status" value="1"/>
</dbReference>
<dbReference type="PANTHER" id="PTHR11799">
    <property type="entry name" value="PARAOXONASE"/>
    <property type="match status" value="1"/>
</dbReference>
<feature type="binding site" evidence="5">
    <location>
        <position position="67"/>
    </location>
    <ligand>
        <name>Ca(2+)</name>
        <dbReference type="ChEBI" id="CHEBI:29108"/>
        <label>1</label>
        <note>catalytic</note>
    </ligand>
</feature>
<feature type="binding site" evidence="5">
    <location>
        <position position="118"/>
    </location>
    <ligand>
        <name>Ca(2+)</name>
        <dbReference type="ChEBI" id="CHEBI:29108"/>
        <label>1</label>
        <note>catalytic</note>
    </ligand>
</feature>
<comment type="cofactor">
    <cofactor evidence="5">
        <name>Ca(2+)</name>
        <dbReference type="ChEBI" id="CHEBI:29108"/>
    </cofactor>
    <text evidence="5">Binds 2 calcium ions per subunit.</text>
</comment>
<dbReference type="GO" id="GO:0046872">
    <property type="term" value="F:metal ion binding"/>
    <property type="evidence" value="ECO:0007669"/>
    <property type="project" value="UniProtKB-KW"/>
</dbReference>
<dbReference type="STRING" id="451379.A0A0N5AKU0"/>
<evidence type="ECO:0000256" key="4">
    <source>
        <dbReference type="ARBA" id="ARBA00023180"/>
    </source>
</evidence>
<evidence type="ECO:0000313" key="6">
    <source>
        <dbReference type="Proteomes" id="UP000046393"/>
    </source>
</evidence>
<dbReference type="InterPro" id="IPR051288">
    <property type="entry name" value="Serum_paraoxonase/arylesterase"/>
</dbReference>
<feature type="binding site" evidence="5">
    <location>
        <position position="219"/>
    </location>
    <ligand>
        <name>Ca(2+)</name>
        <dbReference type="ChEBI" id="CHEBI:29108"/>
        <label>1</label>
        <note>catalytic</note>
    </ligand>
</feature>
<dbReference type="WBParaSite" id="SMUV_0000512401-mRNA-1">
    <property type="protein sequence ID" value="SMUV_0000512401-mRNA-1"/>
    <property type="gene ID" value="SMUV_0000512401"/>
</dbReference>
<dbReference type="PANTHER" id="PTHR11799:SF28">
    <property type="entry name" value="MECHANOSENSORY ABNORMALITY PROTEIN 6"/>
    <property type="match status" value="1"/>
</dbReference>
<dbReference type="Gene3D" id="2.120.10.30">
    <property type="entry name" value="TolB, C-terminal domain"/>
    <property type="match status" value="1"/>
</dbReference>
<accession>A0A0N5AKU0</accession>
<keyword evidence="5" id="KW-0479">Metal-binding</keyword>
<keyword evidence="2" id="KW-0378">Hydrolase</keyword>
<evidence type="ECO:0000256" key="1">
    <source>
        <dbReference type="ARBA" id="ARBA00008595"/>
    </source>
</evidence>
<comment type="similarity">
    <text evidence="1">Belongs to the paraoxonase family.</text>
</comment>
<proteinExistence type="inferred from homology"/>
<evidence type="ECO:0000256" key="2">
    <source>
        <dbReference type="ARBA" id="ARBA00022801"/>
    </source>
</evidence>
<reference evidence="7" key="1">
    <citation type="submission" date="2017-02" db="UniProtKB">
        <authorList>
            <consortium name="WormBaseParasite"/>
        </authorList>
    </citation>
    <scope>IDENTIFICATION</scope>
</reference>
<evidence type="ECO:0000256" key="5">
    <source>
        <dbReference type="PIRSR" id="PIRSR602640-2"/>
    </source>
</evidence>
<dbReference type="AlphaFoldDB" id="A0A0N5AKU0"/>
<keyword evidence="3" id="KW-1015">Disulfide bond</keyword>
<dbReference type="Pfam" id="PF01731">
    <property type="entry name" value="Arylesterase"/>
    <property type="match status" value="1"/>
</dbReference>
<name>A0A0N5AKU0_9BILA</name>
<dbReference type="InterPro" id="IPR011042">
    <property type="entry name" value="6-blade_b-propeller_TolB-like"/>
</dbReference>
<evidence type="ECO:0000313" key="7">
    <source>
        <dbReference type="WBParaSite" id="SMUV_0000512401-mRNA-1"/>
    </source>
</evidence>
<dbReference type="InterPro" id="IPR002640">
    <property type="entry name" value="Arylesterase"/>
</dbReference>
<keyword evidence="5" id="KW-0106">Calcium</keyword>